<dbReference type="AlphaFoldDB" id="A0A9X7VW02"/>
<dbReference type="PANTHER" id="PTHR34822:SF1">
    <property type="entry name" value="GRPB FAMILY PROTEIN"/>
    <property type="match status" value="1"/>
</dbReference>
<proteinExistence type="predicted"/>
<dbReference type="Proteomes" id="UP000663505">
    <property type="component" value="Chromosome"/>
</dbReference>
<dbReference type="PANTHER" id="PTHR34822">
    <property type="entry name" value="GRPB DOMAIN PROTEIN (AFU_ORTHOLOGUE AFUA_1G01530)"/>
    <property type="match status" value="1"/>
</dbReference>
<dbReference type="EMBL" id="CP071182">
    <property type="protein sequence ID" value="QSO45630.1"/>
    <property type="molecule type" value="Genomic_DNA"/>
</dbReference>
<accession>A0A9X7VW02</accession>
<name>A0A9X7VW02_9BACL</name>
<evidence type="ECO:0000313" key="1">
    <source>
        <dbReference type="EMBL" id="QSO45630.1"/>
    </source>
</evidence>
<reference evidence="1 2" key="1">
    <citation type="submission" date="2021-02" db="EMBL/GenBank/DDBJ databases">
        <title>Alicyclobacillus curvatus sp. nov. and Alicyclobacillus mengziensis sp. nov., two acidophilic bacteria isolated from acid mine drainage.</title>
        <authorList>
            <person name="Huang Y."/>
        </authorList>
    </citation>
    <scope>NUCLEOTIDE SEQUENCE [LARGE SCALE GENOMIC DNA]</scope>
    <source>
        <strain evidence="1 2">S30H14</strain>
    </source>
</reference>
<gene>
    <name evidence="1" type="ORF">JZ786_13800</name>
</gene>
<dbReference type="RefSeq" id="WP_206654999.1">
    <property type="nucleotide sequence ID" value="NZ_CP071182.1"/>
</dbReference>
<keyword evidence="2" id="KW-1185">Reference proteome</keyword>
<dbReference type="Gene3D" id="3.30.460.10">
    <property type="entry name" value="Beta Polymerase, domain 2"/>
    <property type="match status" value="1"/>
</dbReference>
<evidence type="ECO:0000313" key="2">
    <source>
        <dbReference type="Proteomes" id="UP000663505"/>
    </source>
</evidence>
<protein>
    <submittedName>
        <fullName evidence="1">GrpB family protein</fullName>
    </submittedName>
</protein>
<sequence>MEETGFSAFPRWATEPIEIEKYNPNWITQGSHEVQQLLSLLSPFGVYEVEHIGSTSIPTLPSKPILDLMAITPSYDRINDVSDLLGKHQWQYVPPELDNRAWRRFFVKVEDEKRKAHLHLLLRGEPRWEQQLEFRNRLKGNPSLIAEYGNLKVNLAAQFGDDREAYSKAKADFIKHVLGQ</sequence>
<organism evidence="1 2">
    <name type="scientific">Alicyclobacillus mengziensis</name>
    <dbReference type="NCBI Taxonomy" id="2931921"/>
    <lineage>
        <taxon>Bacteria</taxon>
        <taxon>Bacillati</taxon>
        <taxon>Bacillota</taxon>
        <taxon>Bacilli</taxon>
        <taxon>Bacillales</taxon>
        <taxon>Alicyclobacillaceae</taxon>
        <taxon>Alicyclobacillus</taxon>
    </lineage>
</organism>
<dbReference type="InterPro" id="IPR043519">
    <property type="entry name" value="NT_sf"/>
</dbReference>
<dbReference type="SUPFAM" id="SSF81301">
    <property type="entry name" value="Nucleotidyltransferase"/>
    <property type="match status" value="1"/>
</dbReference>
<dbReference type="KEGG" id="afx:JZ786_13800"/>
<dbReference type="InterPro" id="IPR007344">
    <property type="entry name" value="GrpB/CoaE"/>
</dbReference>
<dbReference type="Pfam" id="PF04229">
    <property type="entry name" value="GrpB"/>
    <property type="match status" value="1"/>
</dbReference>